<name>A0AAD6GVX6_9EURO</name>
<reference evidence="1 2" key="1">
    <citation type="journal article" date="2023" name="IMA Fungus">
        <title>Comparative genomic study of the Penicillium genus elucidates a diverse pangenome and 15 lateral gene transfer events.</title>
        <authorList>
            <person name="Petersen C."/>
            <person name="Sorensen T."/>
            <person name="Nielsen M.R."/>
            <person name="Sondergaard T.E."/>
            <person name="Sorensen J.L."/>
            <person name="Fitzpatrick D.A."/>
            <person name="Frisvad J.C."/>
            <person name="Nielsen K.L."/>
        </authorList>
    </citation>
    <scope>NUCLEOTIDE SEQUENCE [LARGE SCALE GENOMIC DNA]</scope>
    <source>
        <strain evidence="1 2">IBT 29057</strain>
    </source>
</reference>
<evidence type="ECO:0000313" key="2">
    <source>
        <dbReference type="Proteomes" id="UP001216150"/>
    </source>
</evidence>
<dbReference type="InterPro" id="IPR002495">
    <property type="entry name" value="Glyco_trans_8"/>
</dbReference>
<accession>A0AAD6GVX6</accession>
<evidence type="ECO:0000313" key="1">
    <source>
        <dbReference type="EMBL" id="KAJ5589979.1"/>
    </source>
</evidence>
<organism evidence="1 2">
    <name type="scientific">Penicillium hetheringtonii</name>
    <dbReference type="NCBI Taxonomy" id="911720"/>
    <lineage>
        <taxon>Eukaryota</taxon>
        <taxon>Fungi</taxon>
        <taxon>Dikarya</taxon>
        <taxon>Ascomycota</taxon>
        <taxon>Pezizomycotina</taxon>
        <taxon>Eurotiomycetes</taxon>
        <taxon>Eurotiomycetidae</taxon>
        <taxon>Eurotiales</taxon>
        <taxon>Aspergillaceae</taxon>
        <taxon>Penicillium</taxon>
    </lineage>
</organism>
<dbReference type="InterPro" id="IPR029044">
    <property type="entry name" value="Nucleotide-diphossugar_trans"/>
</dbReference>
<dbReference type="Pfam" id="PF01501">
    <property type="entry name" value="Glyco_transf_8"/>
    <property type="match status" value="1"/>
</dbReference>
<comment type="caution">
    <text evidence="1">The sequence shown here is derived from an EMBL/GenBank/DDBJ whole genome shotgun (WGS) entry which is preliminary data.</text>
</comment>
<sequence length="275" mass="31982">MKSFTVPKYSRKSWVALGGTIILLWLMITQGFGELANPLKANFGDFEISKAPKYAYATIITAEGDVEYPDVEEPYLRATRLLAFQLLRSPRIRNNTLDIPFLVLVTPEIPQRHREILRDDGAIVVPVESLEREWIRPKWGRWNSVLAKLNLWKFEEYEKIVFLDADSVLFRPIDDIFNIPTTDIRESVVTNSTVLANLPTNITRKMPQQYMLAGIHDLWMEQFMQPPPEKEFYEKNNYLNAGFFVLHPSLEVYDYYSALLDTPNQFDSAYLSKTY</sequence>
<dbReference type="Proteomes" id="UP001216150">
    <property type="component" value="Unassembled WGS sequence"/>
</dbReference>
<dbReference type="EMBL" id="JAQJAC010000003">
    <property type="protein sequence ID" value="KAJ5589979.1"/>
    <property type="molecule type" value="Genomic_DNA"/>
</dbReference>
<dbReference type="SUPFAM" id="SSF53448">
    <property type="entry name" value="Nucleotide-diphospho-sugar transferases"/>
    <property type="match status" value="1"/>
</dbReference>
<dbReference type="Gene3D" id="3.90.550.10">
    <property type="entry name" value="Spore Coat Polysaccharide Biosynthesis Protein SpsA, Chain A"/>
    <property type="match status" value="1"/>
</dbReference>
<dbReference type="AlphaFoldDB" id="A0AAD6GVX6"/>
<gene>
    <name evidence="1" type="ORF">N7450_003951</name>
</gene>
<dbReference type="GO" id="GO:0016757">
    <property type="term" value="F:glycosyltransferase activity"/>
    <property type="evidence" value="ECO:0007669"/>
    <property type="project" value="InterPro"/>
</dbReference>
<keyword evidence="1" id="KW-0808">Transferase</keyword>
<dbReference type="InterPro" id="IPR050587">
    <property type="entry name" value="GNT1/Glycosyltrans_8"/>
</dbReference>
<protein>
    <submittedName>
        <fullName evidence="1">Nucleotide-diphospho-sugar transferase</fullName>
    </submittedName>
</protein>
<proteinExistence type="predicted"/>
<keyword evidence="2" id="KW-1185">Reference proteome</keyword>
<dbReference type="PANTHER" id="PTHR11183">
    <property type="entry name" value="GLYCOGENIN SUBFAMILY MEMBER"/>
    <property type="match status" value="1"/>
</dbReference>